<proteinExistence type="predicted"/>
<reference evidence="3" key="1">
    <citation type="submission" date="2017-02" db="UniProtKB">
        <authorList>
            <consortium name="WormBaseParasite"/>
        </authorList>
    </citation>
    <scope>IDENTIFICATION</scope>
</reference>
<sequence>MVAGEGQKRAHLSVGSTSESHSSAATLRCRTIPTVTYIKEHFPLNMRLFPLKASDGKCSSIVRF</sequence>
<evidence type="ECO:0000256" key="1">
    <source>
        <dbReference type="SAM" id="MobiDB-lite"/>
    </source>
</evidence>
<evidence type="ECO:0000313" key="3">
    <source>
        <dbReference type="WBParaSite" id="ALUE_0000268801-mRNA-1"/>
    </source>
</evidence>
<keyword evidence="2" id="KW-1185">Reference proteome</keyword>
<feature type="compositionally biased region" description="Polar residues" evidence="1">
    <location>
        <begin position="14"/>
        <end position="25"/>
    </location>
</feature>
<organism evidence="2 3">
    <name type="scientific">Ascaris lumbricoides</name>
    <name type="common">Giant roundworm</name>
    <dbReference type="NCBI Taxonomy" id="6252"/>
    <lineage>
        <taxon>Eukaryota</taxon>
        <taxon>Metazoa</taxon>
        <taxon>Ecdysozoa</taxon>
        <taxon>Nematoda</taxon>
        <taxon>Chromadorea</taxon>
        <taxon>Rhabditida</taxon>
        <taxon>Spirurina</taxon>
        <taxon>Ascaridomorpha</taxon>
        <taxon>Ascaridoidea</taxon>
        <taxon>Ascarididae</taxon>
        <taxon>Ascaris</taxon>
    </lineage>
</organism>
<dbReference type="AlphaFoldDB" id="A0A0M3HME3"/>
<dbReference type="WBParaSite" id="ALUE_0000268801-mRNA-1">
    <property type="protein sequence ID" value="ALUE_0000268801-mRNA-1"/>
    <property type="gene ID" value="ALUE_0000268801"/>
</dbReference>
<dbReference type="Proteomes" id="UP000036681">
    <property type="component" value="Unplaced"/>
</dbReference>
<evidence type="ECO:0000313" key="2">
    <source>
        <dbReference type="Proteomes" id="UP000036681"/>
    </source>
</evidence>
<name>A0A0M3HME3_ASCLU</name>
<protein>
    <submittedName>
        <fullName evidence="3">Uncharacterized protein</fullName>
    </submittedName>
</protein>
<accession>A0A0M3HME3</accession>
<feature type="region of interest" description="Disordered" evidence="1">
    <location>
        <begin position="1"/>
        <end position="25"/>
    </location>
</feature>